<feature type="transmembrane region" description="Helical" evidence="2">
    <location>
        <begin position="63"/>
        <end position="85"/>
    </location>
</feature>
<evidence type="ECO:0000256" key="1">
    <source>
        <dbReference type="SAM" id="MobiDB-lite"/>
    </source>
</evidence>
<dbReference type="Proteomes" id="UP000011509">
    <property type="component" value="Unassembled WGS sequence"/>
</dbReference>
<feature type="domain" description="DUF7575" evidence="3">
    <location>
        <begin position="134"/>
        <end position="160"/>
    </location>
</feature>
<evidence type="ECO:0000313" key="4">
    <source>
        <dbReference type="EMBL" id="ELZ47309.1"/>
    </source>
</evidence>
<comment type="caution">
    <text evidence="4">The sequence shown here is derived from an EMBL/GenBank/DDBJ whole genome shotgun (WGS) entry which is preliminary data.</text>
</comment>
<dbReference type="RefSeq" id="WP_006113312.1">
    <property type="nucleotide sequence ID" value="NZ_AOJL01000035.1"/>
</dbReference>
<sequence length="165" mass="17351">MTDHSPRRPWLAALLALVVSGLGHAYLRRWARAFGWYVAVTATVFVFVPESAITAAFTGDPPAIGDIAPAAAVVAASVIDAYVVARRNNRAYERERDAARAAATSESTGDAVTTGDAATTATEAPSAESTDGDGTVRCPECGRETDPAFDFCQWCAEPLEANETA</sequence>
<feature type="region of interest" description="Disordered" evidence="1">
    <location>
        <begin position="99"/>
        <end position="138"/>
    </location>
</feature>
<keyword evidence="2" id="KW-0812">Transmembrane</keyword>
<keyword evidence="2" id="KW-0472">Membrane</keyword>
<reference evidence="4 5" key="1">
    <citation type="journal article" date="2014" name="PLoS Genet.">
        <title>Phylogenetically driven sequencing of extremely halophilic archaea reveals strategies for static and dynamic osmo-response.</title>
        <authorList>
            <person name="Becker E.A."/>
            <person name="Seitzer P.M."/>
            <person name="Tritt A."/>
            <person name="Larsen D."/>
            <person name="Krusor M."/>
            <person name="Yao A.I."/>
            <person name="Wu D."/>
            <person name="Madern D."/>
            <person name="Eisen J.A."/>
            <person name="Darling A.E."/>
            <person name="Facciotti M.T."/>
        </authorList>
    </citation>
    <scope>NUCLEOTIDE SEQUENCE [LARGE SCALE GENOMIC DNA]</scope>
    <source>
        <strain evidence="4 5">DSM 10284</strain>
    </source>
</reference>
<feature type="compositionally biased region" description="Low complexity" evidence="1">
    <location>
        <begin position="100"/>
        <end position="129"/>
    </location>
</feature>
<dbReference type="AlphaFoldDB" id="M0ELM0"/>
<evidence type="ECO:0000313" key="5">
    <source>
        <dbReference type="Proteomes" id="UP000011509"/>
    </source>
</evidence>
<dbReference type="EMBL" id="AOJL01000035">
    <property type="protein sequence ID" value="ELZ47309.1"/>
    <property type="molecule type" value="Genomic_DNA"/>
</dbReference>
<evidence type="ECO:0000256" key="2">
    <source>
        <dbReference type="SAM" id="Phobius"/>
    </source>
</evidence>
<keyword evidence="5" id="KW-1185">Reference proteome</keyword>
<protein>
    <recommendedName>
        <fullName evidence="3">DUF7575 domain-containing protein</fullName>
    </recommendedName>
</protein>
<dbReference type="Pfam" id="PF24460">
    <property type="entry name" value="DUF7575"/>
    <property type="match status" value="1"/>
</dbReference>
<dbReference type="PATRIC" id="fig|1227466.3.peg.1791"/>
<evidence type="ECO:0000259" key="3">
    <source>
        <dbReference type="Pfam" id="PF24460"/>
    </source>
</evidence>
<organism evidence="4 5">
    <name type="scientific">Halorubrum coriense DSM 10284</name>
    <dbReference type="NCBI Taxonomy" id="1227466"/>
    <lineage>
        <taxon>Archaea</taxon>
        <taxon>Methanobacteriati</taxon>
        <taxon>Methanobacteriota</taxon>
        <taxon>Stenosarchaea group</taxon>
        <taxon>Halobacteria</taxon>
        <taxon>Halobacteriales</taxon>
        <taxon>Haloferacaceae</taxon>
        <taxon>Halorubrum</taxon>
    </lineage>
</organism>
<feature type="transmembrane region" description="Helical" evidence="2">
    <location>
        <begin position="34"/>
        <end position="57"/>
    </location>
</feature>
<keyword evidence="2" id="KW-1133">Transmembrane helix</keyword>
<gene>
    <name evidence="4" type="ORF">C464_08915</name>
</gene>
<accession>M0ELM0</accession>
<feature type="transmembrane region" description="Helical" evidence="2">
    <location>
        <begin position="6"/>
        <end position="27"/>
    </location>
</feature>
<proteinExistence type="predicted"/>
<dbReference type="OrthoDB" id="204947at2157"/>
<name>M0ELM0_9EURY</name>
<dbReference type="InterPro" id="IPR055997">
    <property type="entry name" value="DUF7575"/>
</dbReference>